<sequence length="492" mass="53127">MIINETAPKSPPKTTTPLLGEASAAPPAYAPRNAPNPVTQVPPAGPYVTYQPAGLAQRQTETARRRFIKALLVAVGIWLLASAFFGSIFTGRRSHRHLQAIGTMSGYPVPGGVDLHECTTEWTAGPYTPSSSTPYSSFTAFNFSLPSKALLLLSKGNLSAGHLRVSTGYKDQVEVKVTVNYNEEPVRDLAKVCLIKREENEGGVGIFTPRWRGGSRPWNYRLSFDVELVLPISKTSAQRFVNTLLTDVNNFSQDLEIWEAFTFGNLTLQGSNGRIQSPGTLVAHEATLKTSNAKVEIRRLKSYAVSVQSTNGPITGTYETTGPLYLRTSNAKIDVGVTVKSEGDSESIPLTMITSNAALSAGIELRSSSRQGGGTFPVEAQTSNHPLALSFNELPIDATLSLDGKTSNSRANVSLPTTYEGKFSVVTSNAPTDVQRRNKNEPDPKGAKRTRTLTFDSVSKTRTKGTVHWDKDNANRGDVAVRSSNGPVTLVL</sequence>
<keyword evidence="2" id="KW-0472">Membrane</keyword>
<comment type="caution">
    <text evidence="3">The sequence shown here is derived from an EMBL/GenBank/DDBJ whole genome shotgun (WGS) entry which is preliminary data.</text>
</comment>
<dbReference type="EMBL" id="JACAZE010000027">
    <property type="protein sequence ID" value="KAF7290115.1"/>
    <property type="molecule type" value="Genomic_DNA"/>
</dbReference>
<dbReference type="AlphaFoldDB" id="A0A8H6S0R3"/>
<evidence type="ECO:0000313" key="4">
    <source>
        <dbReference type="Proteomes" id="UP000613580"/>
    </source>
</evidence>
<keyword evidence="4" id="KW-1185">Reference proteome</keyword>
<keyword evidence="2" id="KW-0812">Transmembrane</keyword>
<feature type="compositionally biased region" description="Basic and acidic residues" evidence="1">
    <location>
        <begin position="434"/>
        <end position="446"/>
    </location>
</feature>
<feature type="region of interest" description="Disordered" evidence="1">
    <location>
        <begin position="1"/>
        <end position="43"/>
    </location>
</feature>
<evidence type="ECO:0000256" key="2">
    <source>
        <dbReference type="SAM" id="Phobius"/>
    </source>
</evidence>
<gene>
    <name evidence="3" type="ORF">HMN09_01316700</name>
</gene>
<feature type="transmembrane region" description="Helical" evidence="2">
    <location>
        <begin position="67"/>
        <end position="89"/>
    </location>
</feature>
<name>A0A8H6S0R3_MYCCL</name>
<protein>
    <submittedName>
        <fullName evidence="3">Uncharacterized protein</fullName>
    </submittedName>
</protein>
<feature type="compositionally biased region" description="Low complexity" evidence="1">
    <location>
        <begin position="24"/>
        <end position="37"/>
    </location>
</feature>
<accession>A0A8H6S0R3</accession>
<proteinExistence type="predicted"/>
<evidence type="ECO:0000256" key="1">
    <source>
        <dbReference type="SAM" id="MobiDB-lite"/>
    </source>
</evidence>
<organism evidence="3 4">
    <name type="scientific">Mycena chlorophos</name>
    <name type="common">Agaric fungus</name>
    <name type="synonym">Agaricus chlorophos</name>
    <dbReference type="NCBI Taxonomy" id="658473"/>
    <lineage>
        <taxon>Eukaryota</taxon>
        <taxon>Fungi</taxon>
        <taxon>Dikarya</taxon>
        <taxon>Basidiomycota</taxon>
        <taxon>Agaricomycotina</taxon>
        <taxon>Agaricomycetes</taxon>
        <taxon>Agaricomycetidae</taxon>
        <taxon>Agaricales</taxon>
        <taxon>Marasmiineae</taxon>
        <taxon>Mycenaceae</taxon>
        <taxon>Mycena</taxon>
    </lineage>
</organism>
<keyword evidence="2" id="KW-1133">Transmembrane helix</keyword>
<dbReference type="OrthoDB" id="5570013at2759"/>
<reference evidence="3" key="1">
    <citation type="submission" date="2020-05" db="EMBL/GenBank/DDBJ databases">
        <title>Mycena genomes resolve the evolution of fungal bioluminescence.</title>
        <authorList>
            <person name="Tsai I.J."/>
        </authorList>
    </citation>
    <scope>NUCLEOTIDE SEQUENCE</scope>
    <source>
        <strain evidence="3">110903Hualien_Pintung</strain>
    </source>
</reference>
<feature type="compositionally biased region" description="Low complexity" evidence="1">
    <location>
        <begin position="1"/>
        <end position="17"/>
    </location>
</feature>
<dbReference type="Proteomes" id="UP000613580">
    <property type="component" value="Unassembled WGS sequence"/>
</dbReference>
<evidence type="ECO:0000313" key="3">
    <source>
        <dbReference type="EMBL" id="KAF7290115.1"/>
    </source>
</evidence>
<feature type="region of interest" description="Disordered" evidence="1">
    <location>
        <begin position="426"/>
        <end position="449"/>
    </location>
</feature>